<dbReference type="InterPro" id="IPR030826">
    <property type="entry name" value="Ribosomal_bTHX/bTHXc/bTHXm"/>
</dbReference>
<dbReference type="PaxDb" id="2903-EOD19955"/>
<dbReference type="PANTHER" id="PTHR34550">
    <property type="entry name" value="30S RIBOSOMAL PROTEIN S31, CHLOROPLASTIC"/>
    <property type="match status" value="1"/>
</dbReference>
<keyword evidence="7" id="KW-1185">Reference proteome</keyword>
<dbReference type="GeneID" id="17280402"/>
<dbReference type="RefSeq" id="XP_005772384.1">
    <property type="nucleotide sequence ID" value="XM_005772327.1"/>
</dbReference>
<keyword evidence="5" id="KW-0732">Signal</keyword>
<dbReference type="KEGG" id="ehx:EMIHUDRAFT_208683"/>
<name>A0A0D3KH96_EMIH1</name>
<evidence type="ECO:0000313" key="7">
    <source>
        <dbReference type="Proteomes" id="UP000013827"/>
    </source>
</evidence>
<dbReference type="KEGG" id="ehx:EMIHUDRAFT_252667"/>
<reference evidence="7" key="1">
    <citation type="journal article" date="2013" name="Nature">
        <title>Pan genome of the phytoplankton Emiliania underpins its global distribution.</title>
        <authorList>
            <person name="Read B.A."/>
            <person name="Kegel J."/>
            <person name="Klute M.J."/>
            <person name="Kuo A."/>
            <person name="Lefebvre S.C."/>
            <person name="Maumus F."/>
            <person name="Mayer C."/>
            <person name="Miller J."/>
            <person name="Monier A."/>
            <person name="Salamov A."/>
            <person name="Young J."/>
            <person name="Aguilar M."/>
            <person name="Claverie J.M."/>
            <person name="Frickenhaus S."/>
            <person name="Gonzalez K."/>
            <person name="Herman E.K."/>
            <person name="Lin Y.C."/>
            <person name="Napier J."/>
            <person name="Ogata H."/>
            <person name="Sarno A.F."/>
            <person name="Shmutz J."/>
            <person name="Schroeder D."/>
            <person name="de Vargas C."/>
            <person name="Verret F."/>
            <person name="von Dassow P."/>
            <person name="Valentin K."/>
            <person name="Van de Peer Y."/>
            <person name="Wheeler G."/>
            <person name="Dacks J.B."/>
            <person name="Delwiche C.F."/>
            <person name="Dyhrman S.T."/>
            <person name="Glockner G."/>
            <person name="John U."/>
            <person name="Richards T."/>
            <person name="Worden A.Z."/>
            <person name="Zhang X."/>
            <person name="Grigoriev I.V."/>
            <person name="Allen A.E."/>
            <person name="Bidle K."/>
            <person name="Borodovsky M."/>
            <person name="Bowler C."/>
            <person name="Brownlee C."/>
            <person name="Cock J.M."/>
            <person name="Elias M."/>
            <person name="Gladyshev V.N."/>
            <person name="Groth M."/>
            <person name="Guda C."/>
            <person name="Hadaegh A."/>
            <person name="Iglesias-Rodriguez M.D."/>
            <person name="Jenkins J."/>
            <person name="Jones B.M."/>
            <person name="Lawson T."/>
            <person name="Leese F."/>
            <person name="Lindquist E."/>
            <person name="Lobanov A."/>
            <person name="Lomsadze A."/>
            <person name="Malik S.B."/>
            <person name="Marsh M.E."/>
            <person name="Mackinder L."/>
            <person name="Mock T."/>
            <person name="Mueller-Roeber B."/>
            <person name="Pagarete A."/>
            <person name="Parker M."/>
            <person name="Probert I."/>
            <person name="Quesneville H."/>
            <person name="Raines C."/>
            <person name="Rensing S.A."/>
            <person name="Riano-Pachon D.M."/>
            <person name="Richier S."/>
            <person name="Rokitta S."/>
            <person name="Shiraiwa Y."/>
            <person name="Soanes D.M."/>
            <person name="van der Giezen M."/>
            <person name="Wahlund T.M."/>
            <person name="Williams B."/>
            <person name="Wilson W."/>
            <person name="Wolfe G."/>
            <person name="Wurch L.L."/>
        </authorList>
    </citation>
    <scope>NUCLEOTIDE SEQUENCE</scope>
</reference>
<evidence type="ECO:0000256" key="4">
    <source>
        <dbReference type="SAM" id="MobiDB-lite"/>
    </source>
</evidence>
<organism evidence="6 7">
    <name type="scientific">Emiliania huxleyi (strain CCMP1516)</name>
    <dbReference type="NCBI Taxonomy" id="280463"/>
    <lineage>
        <taxon>Eukaryota</taxon>
        <taxon>Haptista</taxon>
        <taxon>Haptophyta</taxon>
        <taxon>Prymnesiophyceae</taxon>
        <taxon>Isochrysidales</taxon>
        <taxon>Noelaerhabdaceae</taxon>
        <taxon>Emiliania</taxon>
    </lineage>
</organism>
<dbReference type="GO" id="GO:1990904">
    <property type="term" value="C:ribonucleoprotein complex"/>
    <property type="evidence" value="ECO:0007669"/>
    <property type="project" value="UniProtKB-KW"/>
</dbReference>
<evidence type="ECO:0000256" key="2">
    <source>
        <dbReference type="ARBA" id="ARBA00022980"/>
    </source>
</evidence>
<dbReference type="GO" id="GO:0009536">
    <property type="term" value="C:plastid"/>
    <property type="evidence" value="ECO:0007669"/>
    <property type="project" value="TreeGrafter"/>
</dbReference>
<comment type="similarity">
    <text evidence="1">Belongs to the bacterial ribosomal protein bTHX family.</text>
</comment>
<evidence type="ECO:0000256" key="5">
    <source>
        <dbReference type="SAM" id="SignalP"/>
    </source>
</evidence>
<reference evidence="6" key="2">
    <citation type="submission" date="2024-10" db="UniProtKB">
        <authorList>
            <consortium name="EnsemblProtists"/>
        </authorList>
    </citation>
    <scope>IDENTIFICATION</scope>
</reference>
<dbReference type="Proteomes" id="UP000013827">
    <property type="component" value="Unassembled WGS sequence"/>
</dbReference>
<dbReference type="AlphaFoldDB" id="A0A0D3KH96"/>
<protein>
    <submittedName>
        <fullName evidence="6">Uncharacterized protein</fullName>
    </submittedName>
</protein>
<dbReference type="GeneID" id="17265453"/>
<dbReference type="InterPro" id="IPR044695">
    <property type="entry name" value="Ribosomal_bTHXc/bTHXc_plant"/>
</dbReference>
<keyword evidence="2" id="KW-0689">Ribosomal protein</keyword>
<dbReference type="GO" id="GO:0032544">
    <property type="term" value="P:plastid translation"/>
    <property type="evidence" value="ECO:0007669"/>
    <property type="project" value="TreeGrafter"/>
</dbReference>
<evidence type="ECO:0000313" key="6">
    <source>
        <dbReference type="EnsemblProtists" id="EOD35131"/>
    </source>
</evidence>
<accession>A0A0D3KH96</accession>
<feature type="region of interest" description="Disordered" evidence="4">
    <location>
        <begin position="40"/>
        <end position="77"/>
    </location>
</feature>
<dbReference type="PANTHER" id="PTHR34550:SF2">
    <property type="entry name" value="SMALL RIBOSOMAL SUBUNIT PROTEIN BTHXC"/>
    <property type="match status" value="1"/>
</dbReference>
<dbReference type="EnsemblProtists" id="EOD35131">
    <property type="protein sequence ID" value="EOD35131"/>
    <property type="gene ID" value="EMIHUDRAFT_252667"/>
</dbReference>
<keyword evidence="3" id="KW-0687">Ribonucleoprotein</keyword>
<dbReference type="GO" id="GO:0005840">
    <property type="term" value="C:ribosome"/>
    <property type="evidence" value="ECO:0007669"/>
    <property type="project" value="UniProtKB-KW"/>
</dbReference>
<sequence length="77" mass="8291">MNRLLVLLVAFLASAVAFVPPMTARSLSAVAAPVTRSHVEMGRGDKRTAKGKRKAKSFGNARPRNGELRKRAASNTE</sequence>
<evidence type="ECO:0000256" key="1">
    <source>
        <dbReference type="ARBA" id="ARBA00010834"/>
    </source>
</evidence>
<dbReference type="NCBIfam" id="TIGR04560">
    <property type="entry name" value="ribo_THX"/>
    <property type="match status" value="1"/>
</dbReference>
<proteinExistence type="inferred from homology"/>
<dbReference type="Pfam" id="PF17067">
    <property type="entry name" value="RPS31"/>
    <property type="match status" value="1"/>
</dbReference>
<feature type="signal peptide" evidence="5">
    <location>
        <begin position="1"/>
        <end position="17"/>
    </location>
</feature>
<dbReference type="EnsemblProtists" id="EOD19955">
    <property type="protein sequence ID" value="EOD19955"/>
    <property type="gene ID" value="EMIHUDRAFT_208683"/>
</dbReference>
<dbReference type="RefSeq" id="XP_005787560.1">
    <property type="nucleotide sequence ID" value="XM_005787503.1"/>
</dbReference>
<evidence type="ECO:0000256" key="3">
    <source>
        <dbReference type="ARBA" id="ARBA00023274"/>
    </source>
</evidence>
<dbReference type="HOGENOM" id="CLU_2643211_0_0_1"/>
<feature type="chain" id="PRO_5044053658" evidence="5">
    <location>
        <begin position="18"/>
        <end position="77"/>
    </location>
</feature>